<dbReference type="PANTHER" id="PTHR34512:SF30">
    <property type="entry name" value="OUTER MEMBRANE PROTEIN ASSEMBLY FACTOR BAMB"/>
    <property type="match status" value="1"/>
</dbReference>
<evidence type="ECO:0000313" key="3">
    <source>
        <dbReference type="EMBL" id="QDT98931.1"/>
    </source>
</evidence>
<protein>
    <submittedName>
        <fullName evidence="3">Outer membrane biogenesis protein BamB</fullName>
    </submittedName>
</protein>
<accession>A0A517W0Z8</accession>
<feature type="domain" description="Pyrrolo-quinoline quinone repeat" evidence="2">
    <location>
        <begin position="645"/>
        <end position="793"/>
    </location>
</feature>
<dbReference type="InterPro" id="IPR015943">
    <property type="entry name" value="WD40/YVTN_repeat-like_dom_sf"/>
</dbReference>
<evidence type="ECO:0000256" key="1">
    <source>
        <dbReference type="SAM" id="SignalP"/>
    </source>
</evidence>
<dbReference type="PANTHER" id="PTHR34512">
    <property type="entry name" value="CELL SURFACE PROTEIN"/>
    <property type="match status" value="1"/>
</dbReference>
<dbReference type="RefSeq" id="WP_144987980.1">
    <property type="nucleotide sequence ID" value="NZ_CP037920.1"/>
</dbReference>
<keyword evidence="1" id="KW-0732">Signal</keyword>
<feature type="chain" id="PRO_5022217661" evidence="1">
    <location>
        <begin position="27"/>
        <end position="1565"/>
    </location>
</feature>
<dbReference type="Proteomes" id="UP000318704">
    <property type="component" value="Chromosome"/>
</dbReference>
<sequence length="1565" mass="178129" precursor="true">MHSFNRILIIALIVSTCQAFPQMTHAQAADEKDEVFEHNKPNQQAKPLNELKKIIQGWFGQAKPARVQLASPATKSKNHAHYRFPQDLEQERRFKRAQQLIDDQQWEPAREKLQLMLENSLNLPVHVKGDRSLITDRELIYQLLELLPAEQREKFNRQYNALAEKLFTDAQLNQASPEIYAEIATRFATTASGFKAMNYLVSYHIDRGEFGLAEQYIQRLFKYRAPITESSQWRTKAAFVLKQTGKQSLIAELLNSGRDATQTDEAIEIAGSLQIPQEWLSKQVVLNLASNLLLDEWPMLLGSPNRSARAQNADPLLIPRWSSLITSNHSIQSQLKLIQEDLQSLNRATIPALPPLAINGKIVFRTLKGVQVLDAKTGTPLWESSLENSPEASYITSRLKGVNVPQARGLFDPVPENQALASYNGTNPDHHALTNLIFRNANWGSQSSDGQHLFIIENMRLNFQSSSYRSFNRFGRRNNSSQRTLWSSNQIVAYDLNSGQPVWKVGGTKFDEPFDLPLAGTFFFGAPTPAGNELYVVGERDREIRVYALDPQTGEERWSQQIGNPDQDIETDMVRRWWIAPIAVDQGVLICPTNIGLLTAIDRLNHSILWSTQYVNVPSNYSGNRFNRINQTAVETLGQRWCPSAPVISKNKVIYTPPDEKALICLDLITGVPSWTKRAKETSQYLAGVVDDQILLVGLNGVTSISLTNGKKIWNTTFQGSAGPPSGQSVIADKRLHVPLQSGQVWTFDVNSGKVIDKIYNAKDAQRLGNLIIYEGQFLSLSASGLVSYEQKQTFEAEIKQIKQQDSQSSLALYKESELLMMSHRYQDALAQLQQIDIQQLPAKLQNSFHHLIVNCLSSLIRSDFHKYDRLVDQLGQHVRSEKERIELKRLLIERFIARQQYAEAFDLILELANAPEETFFQTANTELRLDSWLASKALELWDQAGPSNREQITSKISLRAQQILGAELLQQERFLSQFGFHDAALPVLEQLIESSLQSDQFYEAELLLTRLMKHKSPHISAQALTRMVDLCLKFNLNQDAGYYLDQLAQYDQSLTISENKTIDQFLDQKQNRLNSNLKKNRQDPWQPQKLKLIVAGSDRSQSRYYSSRRVALNTKASSLPFYQSRTLAVSSKENRLIMSTPSNNRLIWSTPLRSSFGSRSSSLNESEIVGHNLILQHRDMLHFYNLVDQKLIWSKKLEKEQTNRYYSNSYTRLRPAHLANATTLLHQHHPSVAVRTIGMIAAANEDYTCYYNRRKIVLVDTRTGKVRWTHENFDQDTRVLGDDRLIYLVTRDRVTRKILRVSDGQPTDLKNINHSLRNAIYQNDSAFVAIEAESNGKKKEQISIYSFYSQSTEDLWNLDFPKDSLFGIFDYHHLSVLSPSGELFLVDLRTGKKSSLESILPADLKKYRNFYLTSDEKYIYFVTHSQSSNSISINAPSIPINGMLHVFDRQTGKKIWNQSFKKQHLVLNTQNLLPVILLVSRDYKRTGNRATSIVHLQAVDKQTGKNLLTWKAPLGSNIHTVAVDQQQKIIEILTHNARIRLYDADRLASGAPVAPALKQPPEKN</sequence>
<evidence type="ECO:0000259" key="2">
    <source>
        <dbReference type="Pfam" id="PF13360"/>
    </source>
</evidence>
<reference evidence="3 4" key="1">
    <citation type="submission" date="2019-03" db="EMBL/GenBank/DDBJ databases">
        <title>Deep-cultivation of Planctomycetes and their phenomic and genomic characterization uncovers novel biology.</title>
        <authorList>
            <person name="Wiegand S."/>
            <person name="Jogler M."/>
            <person name="Boedeker C."/>
            <person name="Pinto D."/>
            <person name="Vollmers J."/>
            <person name="Rivas-Marin E."/>
            <person name="Kohn T."/>
            <person name="Peeters S.H."/>
            <person name="Heuer A."/>
            <person name="Rast P."/>
            <person name="Oberbeckmann S."/>
            <person name="Bunk B."/>
            <person name="Jeske O."/>
            <person name="Meyerdierks A."/>
            <person name="Storesund J.E."/>
            <person name="Kallscheuer N."/>
            <person name="Luecker S."/>
            <person name="Lage O.M."/>
            <person name="Pohl T."/>
            <person name="Merkel B.J."/>
            <person name="Hornburger P."/>
            <person name="Mueller R.-W."/>
            <person name="Bruemmer F."/>
            <person name="Labrenz M."/>
            <person name="Spormann A.M."/>
            <person name="Op den Camp H."/>
            <person name="Overmann J."/>
            <person name="Amann R."/>
            <person name="Jetten M.S.M."/>
            <person name="Mascher T."/>
            <person name="Medema M.H."/>
            <person name="Devos D.P."/>
            <person name="Kaster A.-K."/>
            <person name="Ovreas L."/>
            <person name="Rohde M."/>
            <person name="Galperin M.Y."/>
            <person name="Jogler C."/>
        </authorList>
    </citation>
    <scope>NUCLEOTIDE SEQUENCE [LARGE SCALE GENOMIC DNA]</scope>
    <source>
        <strain evidence="3 4">V144</strain>
    </source>
</reference>
<dbReference type="KEGG" id="gaw:V144x_44410"/>
<dbReference type="InterPro" id="IPR018391">
    <property type="entry name" value="PQQ_b-propeller_rpt"/>
</dbReference>
<feature type="domain" description="Pyrrolo-quinoline quinone repeat" evidence="2">
    <location>
        <begin position="489"/>
        <end position="613"/>
    </location>
</feature>
<dbReference type="SUPFAM" id="SSF50998">
    <property type="entry name" value="Quinoprotein alcohol dehydrogenase-like"/>
    <property type="match status" value="2"/>
</dbReference>
<feature type="signal peptide" evidence="1">
    <location>
        <begin position="1"/>
        <end position="26"/>
    </location>
</feature>
<dbReference type="Gene3D" id="2.130.10.10">
    <property type="entry name" value="YVTN repeat-like/Quinoprotein amine dehydrogenase"/>
    <property type="match status" value="2"/>
</dbReference>
<gene>
    <name evidence="3" type="ORF">V144x_44410</name>
</gene>
<evidence type="ECO:0000313" key="4">
    <source>
        <dbReference type="Proteomes" id="UP000318704"/>
    </source>
</evidence>
<organism evidence="3 4">
    <name type="scientific">Gimesia aquarii</name>
    <dbReference type="NCBI Taxonomy" id="2527964"/>
    <lineage>
        <taxon>Bacteria</taxon>
        <taxon>Pseudomonadati</taxon>
        <taxon>Planctomycetota</taxon>
        <taxon>Planctomycetia</taxon>
        <taxon>Planctomycetales</taxon>
        <taxon>Planctomycetaceae</taxon>
        <taxon>Gimesia</taxon>
    </lineage>
</organism>
<dbReference type="EMBL" id="CP037920">
    <property type="protein sequence ID" value="QDT98931.1"/>
    <property type="molecule type" value="Genomic_DNA"/>
</dbReference>
<dbReference type="InterPro" id="IPR011047">
    <property type="entry name" value="Quinoprotein_ADH-like_sf"/>
</dbReference>
<dbReference type="Pfam" id="PF13360">
    <property type="entry name" value="PQQ_2"/>
    <property type="match status" value="2"/>
</dbReference>
<proteinExistence type="predicted"/>
<dbReference type="InterPro" id="IPR002372">
    <property type="entry name" value="PQQ_rpt_dom"/>
</dbReference>
<name>A0A517W0Z8_9PLAN</name>
<dbReference type="SMART" id="SM00564">
    <property type="entry name" value="PQQ"/>
    <property type="match status" value="7"/>
</dbReference>